<reference evidence="2" key="1">
    <citation type="submission" date="2017-03" db="EMBL/GenBank/DDBJ databases">
        <authorList>
            <person name="Rodrigo-Torres L."/>
            <person name="Arahal R.D."/>
            <person name="Lucena T."/>
        </authorList>
    </citation>
    <scope>NUCLEOTIDE SEQUENCE [LARGE SCALE GENOMIC DNA]</scope>
    <source>
        <strain evidence="2">CECT 8411</strain>
    </source>
</reference>
<organism evidence="1 2">
    <name type="scientific">Ruegeria meonggei</name>
    <dbReference type="NCBI Taxonomy" id="1446476"/>
    <lineage>
        <taxon>Bacteria</taxon>
        <taxon>Pseudomonadati</taxon>
        <taxon>Pseudomonadota</taxon>
        <taxon>Alphaproteobacteria</taxon>
        <taxon>Rhodobacterales</taxon>
        <taxon>Roseobacteraceae</taxon>
        <taxon>Ruegeria</taxon>
    </lineage>
</organism>
<proteinExistence type="predicted"/>
<dbReference type="OrthoDB" id="7866873at2"/>
<evidence type="ECO:0000313" key="2">
    <source>
        <dbReference type="Proteomes" id="UP000193778"/>
    </source>
</evidence>
<dbReference type="EMBL" id="FWFP01000002">
    <property type="protein sequence ID" value="SLN20216.1"/>
    <property type="molecule type" value="Genomic_DNA"/>
</dbReference>
<name>A0A1X6YGE3_9RHOB</name>
<accession>A0A1X6YGE3</accession>
<dbReference type="AlphaFoldDB" id="A0A1X6YGE3"/>
<gene>
    <name evidence="1" type="ORF">RUM8411_00705</name>
</gene>
<sequence>MSIQFEGKAGGAISARNASTELDCETAALLRAAIRPVFSSAISWSNLTEILKDKGYRLAFRQGLLCITDRTTGDRVCGLRFLGFDFKDLVRQLGRPIVVARGNEADGDVLSARPTANGV</sequence>
<protein>
    <submittedName>
        <fullName evidence="1">Uncharacterized protein</fullName>
    </submittedName>
</protein>
<dbReference type="Proteomes" id="UP000193778">
    <property type="component" value="Unassembled WGS sequence"/>
</dbReference>
<dbReference type="RefSeq" id="WP_085821250.1">
    <property type="nucleotide sequence ID" value="NZ_FWFP01000002.1"/>
</dbReference>
<evidence type="ECO:0000313" key="1">
    <source>
        <dbReference type="EMBL" id="SLN20216.1"/>
    </source>
</evidence>
<keyword evidence="2" id="KW-1185">Reference proteome</keyword>